<feature type="domain" description="Response regulatory" evidence="3">
    <location>
        <begin position="7"/>
        <end position="127"/>
    </location>
</feature>
<dbReference type="InterPro" id="IPR001789">
    <property type="entry name" value="Sig_transdc_resp-reg_receiver"/>
</dbReference>
<evidence type="ECO:0000256" key="2">
    <source>
        <dbReference type="PROSITE-ProRule" id="PRU00169"/>
    </source>
</evidence>
<dbReference type="PROSITE" id="PS50110">
    <property type="entry name" value="RESPONSE_REGULATORY"/>
    <property type="match status" value="1"/>
</dbReference>
<gene>
    <name evidence="4" type="ORF">SAMN05421742_102410</name>
</gene>
<keyword evidence="4" id="KW-0418">Kinase</keyword>
<dbReference type="PANTHER" id="PTHR44591:SF3">
    <property type="entry name" value="RESPONSE REGULATORY DOMAIN-CONTAINING PROTEIN"/>
    <property type="match status" value="1"/>
</dbReference>
<dbReference type="Pfam" id="PF00072">
    <property type="entry name" value="Response_reg"/>
    <property type="match status" value="1"/>
</dbReference>
<evidence type="ECO:0000259" key="3">
    <source>
        <dbReference type="PROSITE" id="PS50110"/>
    </source>
</evidence>
<dbReference type="GO" id="GO:0016301">
    <property type="term" value="F:kinase activity"/>
    <property type="evidence" value="ECO:0007669"/>
    <property type="project" value="UniProtKB-KW"/>
</dbReference>
<evidence type="ECO:0000313" key="4">
    <source>
        <dbReference type="EMBL" id="SDG78461.1"/>
    </source>
</evidence>
<keyword evidence="1 2" id="KW-0597">Phosphoprotein</keyword>
<dbReference type="CDD" id="cd00156">
    <property type="entry name" value="REC"/>
    <property type="match status" value="1"/>
</dbReference>
<dbReference type="AlphaFoldDB" id="A0A1G7X2R5"/>
<name>A0A1G7X2R5_9PROT</name>
<organism evidence="4 5">
    <name type="scientific">Roseospirillum parvum</name>
    <dbReference type="NCBI Taxonomy" id="83401"/>
    <lineage>
        <taxon>Bacteria</taxon>
        <taxon>Pseudomonadati</taxon>
        <taxon>Pseudomonadota</taxon>
        <taxon>Alphaproteobacteria</taxon>
        <taxon>Rhodospirillales</taxon>
        <taxon>Rhodospirillaceae</taxon>
        <taxon>Roseospirillum</taxon>
    </lineage>
</organism>
<dbReference type="GO" id="GO:0000160">
    <property type="term" value="P:phosphorelay signal transduction system"/>
    <property type="evidence" value="ECO:0007669"/>
    <property type="project" value="InterPro"/>
</dbReference>
<dbReference type="SUPFAM" id="SSF52172">
    <property type="entry name" value="CheY-like"/>
    <property type="match status" value="1"/>
</dbReference>
<dbReference type="PANTHER" id="PTHR44591">
    <property type="entry name" value="STRESS RESPONSE REGULATOR PROTEIN 1"/>
    <property type="match status" value="1"/>
</dbReference>
<dbReference type="InterPro" id="IPR050595">
    <property type="entry name" value="Bact_response_regulator"/>
</dbReference>
<protein>
    <submittedName>
        <fullName evidence="4">Two-component system, chemotaxis family, response regulator CheY/two-component system, chemotaxis family, sensor histidine kinase and response regulator WspE</fullName>
    </submittedName>
</protein>
<dbReference type="InterPro" id="IPR011006">
    <property type="entry name" value="CheY-like_superfamily"/>
</dbReference>
<dbReference type="EMBL" id="FNCV01000002">
    <property type="protein sequence ID" value="SDG78461.1"/>
    <property type="molecule type" value="Genomic_DNA"/>
</dbReference>
<dbReference type="SMART" id="SM00448">
    <property type="entry name" value="REC"/>
    <property type="match status" value="1"/>
</dbReference>
<keyword evidence="5" id="KW-1185">Reference proteome</keyword>
<accession>A0A1G7X2R5</accession>
<feature type="modified residue" description="4-aspartylphosphate" evidence="2">
    <location>
        <position position="59"/>
    </location>
</feature>
<evidence type="ECO:0000256" key="1">
    <source>
        <dbReference type="ARBA" id="ARBA00022553"/>
    </source>
</evidence>
<proteinExistence type="predicted"/>
<reference evidence="5" key="1">
    <citation type="submission" date="2016-10" db="EMBL/GenBank/DDBJ databases">
        <authorList>
            <person name="Varghese N."/>
            <person name="Submissions S."/>
        </authorList>
    </citation>
    <scope>NUCLEOTIDE SEQUENCE [LARGE SCALE GENOMIC DNA]</scope>
    <source>
        <strain evidence="5">930I</strain>
    </source>
</reference>
<sequence length="127" mass="13261">MIGGEAPVLIVDDDPLARELLTAVLAGCGVSRVLSAGDGEAALAVLAQATPPPALIISDIDMPRLDGWSLARRVRMGAVEACREVPIVMLTANNSDRNQQKAAIHKITAYLVKPPTPDAVKGILSSL</sequence>
<keyword evidence="4" id="KW-0808">Transferase</keyword>
<dbReference type="Gene3D" id="3.40.50.2300">
    <property type="match status" value="1"/>
</dbReference>
<evidence type="ECO:0000313" key="5">
    <source>
        <dbReference type="Proteomes" id="UP000217076"/>
    </source>
</evidence>
<dbReference type="STRING" id="83401.SAMN05421742_102410"/>
<dbReference type="Proteomes" id="UP000217076">
    <property type="component" value="Unassembled WGS sequence"/>
</dbReference>